<feature type="transmembrane region" description="Helical" evidence="2">
    <location>
        <begin position="20"/>
        <end position="41"/>
    </location>
</feature>
<reference evidence="3 4" key="1">
    <citation type="submission" date="2018-01" db="EMBL/GenBank/DDBJ databases">
        <title>Metagenomic assembled genomes from two thermal pools in the Uzon Caldera, Kamchatka, Russia.</title>
        <authorList>
            <person name="Wilkins L."/>
            <person name="Ettinger C."/>
        </authorList>
    </citation>
    <scope>NUCLEOTIDE SEQUENCE [LARGE SCALE GENOMIC DNA]</scope>
    <source>
        <strain evidence="3">ZAV-02</strain>
    </source>
</reference>
<sequence>MSSRYLEMVRGQRRRSGWQFTSKSLLAILAFIAMIGSAVYWWGVQSQLTGNWIIAAAYTAILVLAPPSLMSFLIPWSPGGMLLQRINARTWGYVAVMIAALYLVYYSFEIQWTWWASQPVVQSTGLVIQQVLIGIIGFIIIPALLWTPVTSEELVEQIRQAHLVRRYELQTQADIAILRATLLRAQEKALIGFANLTVQEREELAAVMRGLVKGIDATLRDIGESVKTVSGATIPFNSLEDNEDIRQYLDFVAETLTENSLIPRRSSANGQHETTSRHLAQSEGEEYYEDDRRTRALRQR</sequence>
<protein>
    <submittedName>
        <fullName evidence="3">Uncharacterized protein</fullName>
    </submittedName>
</protein>
<keyword evidence="2" id="KW-1133">Transmembrane helix</keyword>
<evidence type="ECO:0000313" key="3">
    <source>
        <dbReference type="EMBL" id="PMP77634.1"/>
    </source>
</evidence>
<proteinExistence type="predicted"/>
<comment type="caution">
    <text evidence="3">The sequence shown here is derived from an EMBL/GenBank/DDBJ whole genome shotgun (WGS) entry which is preliminary data.</text>
</comment>
<keyword evidence="2" id="KW-0812">Transmembrane</keyword>
<keyword evidence="2" id="KW-0472">Membrane</keyword>
<organism evidence="3 4">
    <name type="scientific">Chloroflexus aggregans</name>
    <dbReference type="NCBI Taxonomy" id="152260"/>
    <lineage>
        <taxon>Bacteria</taxon>
        <taxon>Bacillati</taxon>
        <taxon>Chloroflexota</taxon>
        <taxon>Chloroflexia</taxon>
        <taxon>Chloroflexales</taxon>
        <taxon>Chloroflexineae</taxon>
        <taxon>Chloroflexaceae</taxon>
        <taxon>Chloroflexus</taxon>
    </lineage>
</organism>
<feature type="transmembrane region" description="Helical" evidence="2">
    <location>
        <begin position="128"/>
        <end position="149"/>
    </location>
</feature>
<feature type="transmembrane region" description="Helical" evidence="2">
    <location>
        <begin position="88"/>
        <end position="108"/>
    </location>
</feature>
<evidence type="ECO:0000313" key="4">
    <source>
        <dbReference type="Proteomes" id="UP000243376"/>
    </source>
</evidence>
<gene>
    <name evidence="3" type="ORF">C0184_11805</name>
</gene>
<feature type="region of interest" description="Disordered" evidence="1">
    <location>
        <begin position="262"/>
        <end position="300"/>
    </location>
</feature>
<dbReference type="AlphaFoldDB" id="A0A2J6X1G5"/>
<evidence type="ECO:0000256" key="2">
    <source>
        <dbReference type="SAM" id="Phobius"/>
    </source>
</evidence>
<name>A0A2J6X1G5_9CHLR</name>
<feature type="transmembrane region" description="Helical" evidence="2">
    <location>
        <begin position="53"/>
        <end position="76"/>
    </location>
</feature>
<dbReference type="Proteomes" id="UP000243376">
    <property type="component" value="Unassembled WGS sequence"/>
</dbReference>
<evidence type="ECO:0000256" key="1">
    <source>
        <dbReference type="SAM" id="MobiDB-lite"/>
    </source>
</evidence>
<dbReference type="EMBL" id="PNIQ01000792">
    <property type="protein sequence ID" value="PMP77634.1"/>
    <property type="molecule type" value="Genomic_DNA"/>
</dbReference>
<feature type="compositionally biased region" description="Polar residues" evidence="1">
    <location>
        <begin position="262"/>
        <end position="279"/>
    </location>
</feature>
<accession>A0A2J6X1G5</accession>